<dbReference type="Proteomes" id="UP001212326">
    <property type="component" value="Chromosome"/>
</dbReference>
<protein>
    <submittedName>
        <fullName evidence="1">Uncharacterized protein</fullName>
    </submittedName>
</protein>
<gene>
    <name evidence="1" type="ORF">O1G22_01655</name>
</gene>
<organism evidence="1 2">
    <name type="scientific">Streptomyces camelliae</name>
    <dbReference type="NCBI Taxonomy" id="3004093"/>
    <lineage>
        <taxon>Bacteria</taxon>
        <taxon>Bacillati</taxon>
        <taxon>Actinomycetota</taxon>
        <taxon>Actinomycetes</taxon>
        <taxon>Kitasatosporales</taxon>
        <taxon>Streptomycetaceae</taxon>
        <taxon>Streptomyces</taxon>
    </lineage>
</organism>
<reference evidence="1 2" key="1">
    <citation type="submission" date="2022-12" db="EMBL/GenBank/DDBJ databases">
        <authorList>
            <person name="Mo P."/>
        </authorList>
    </citation>
    <scope>NUCLEOTIDE SEQUENCE [LARGE SCALE GENOMIC DNA]</scope>
    <source>
        <strain evidence="1 2">HUAS 2-6</strain>
    </source>
</reference>
<dbReference type="EMBL" id="CP115300">
    <property type="protein sequence ID" value="WBO61657.1"/>
    <property type="molecule type" value="Genomic_DNA"/>
</dbReference>
<proteinExistence type="predicted"/>
<evidence type="ECO:0000313" key="1">
    <source>
        <dbReference type="EMBL" id="WBO61657.1"/>
    </source>
</evidence>
<dbReference type="RefSeq" id="WP_270079616.1">
    <property type="nucleotide sequence ID" value="NZ_CP115300.1"/>
</dbReference>
<sequence>MGYTAAVMAHCPYLAPSVARELTGWTVYEAAGEVPDVKAETFWARPGPGG</sequence>
<keyword evidence="2" id="KW-1185">Reference proteome</keyword>
<evidence type="ECO:0000313" key="2">
    <source>
        <dbReference type="Proteomes" id="UP001212326"/>
    </source>
</evidence>
<name>A0ABY7NU11_9ACTN</name>
<accession>A0ABY7NU11</accession>